<feature type="chain" id="PRO_5009535032" evidence="2">
    <location>
        <begin position="31"/>
        <end position="296"/>
    </location>
</feature>
<reference evidence="3 4" key="1">
    <citation type="journal article" date="2016" name="Nat. Commun.">
        <title>Thousands of microbial genomes shed light on interconnected biogeochemical processes in an aquifer system.</title>
        <authorList>
            <person name="Anantharaman K."/>
            <person name="Brown C.T."/>
            <person name="Hug L.A."/>
            <person name="Sharon I."/>
            <person name="Castelle C.J."/>
            <person name="Probst A.J."/>
            <person name="Thomas B.C."/>
            <person name="Singh A."/>
            <person name="Wilkins M.J."/>
            <person name="Karaoz U."/>
            <person name="Brodie E.L."/>
            <person name="Williams K.H."/>
            <person name="Hubbard S.S."/>
            <person name="Banfield J.F."/>
        </authorList>
    </citation>
    <scope>NUCLEOTIDE SEQUENCE [LARGE SCALE GENOMIC DNA]</scope>
</reference>
<organism evidence="3 4">
    <name type="scientific">Candidatus Woesebacteria bacterium RIFCSPLOWO2_01_FULL_39_25</name>
    <dbReference type="NCBI Taxonomy" id="1802521"/>
    <lineage>
        <taxon>Bacteria</taxon>
        <taxon>Candidatus Woeseibacteriota</taxon>
    </lineage>
</organism>
<comment type="caution">
    <text evidence="3">The sequence shown here is derived from an EMBL/GenBank/DDBJ whole genome shotgun (WGS) entry which is preliminary data.</text>
</comment>
<proteinExistence type="predicted"/>
<sequence length="296" mass="33482">MAKKAKSANFFNKIIVLALAVISLALITVATTQKQTNYDIRTGATYNPKIDPDDFTTNITNKYFTLPVGKKMVYEGDTEEGRERIEITIPGDKKKIMGVETLLYRDKAWLDSNGDGKWSKKEMIEDTRDYLAQNKKTGDVWYFGEEVNNYEDGELIDHDGSWLAGDDRYPGALPGIWVKQNPKVGEVYLQEFYKGKAEDTVKVLSTHATVKTSLGKFKDCLRTKDFTPLEPDALENKYYCPNAVIKNIGSTVLIKDLANDEQLELSKLTVGKTDDDKDDEDDDKDNDRDGDEEEDD</sequence>
<feature type="region of interest" description="Disordered" evidence="1">
    <location>
        <begin position="267"/>
        <end position="296"/>
    </location>
</feature>
<protein>
    <submittedName>
        <fullName evidence="3">Uncharacterized protein</fullName>
    </submittedName>
</protein>
<dbReference type="AlphaFoldDB" id="A0A1F8BKT9"/>
<evidence type="ECO:0000256" key="1">
    <source>
        <dbReference type="SAM" id="MobiDB-lite"/>
    </source>
</evidence>
<name>A0A1F8BKT9_9BACT</name>
<keyword evidence="2" id="KW-0732">Signal</keyword>
<dbReference type="STRING" id="1802521.A2893_06525"/>
<evidence type="ECO:0000313" key="4">
    <source>
        <dbReference type="Proteomes" id="UP000176725"/>
    </source>
</evidence>
<dbReference type="EMBL" id="MGHH01000008">
    <property type="protein sequence ID" value="OGM64653.1"/>
    <property type="molecule type" value="Genomic_DNA"/>
</dbReference>
<evidence type="ECO:0000313" key="3">
    <source>
        <dbReference type="EMBL" id="OGM64653.1"/>
    </source>
</evidence>
<feature type="compositionally biased region" description="Acidic residues" evidence="1">
    <location>
        <begin position="276"/>
        <end position="296"/>
    </location>
</feature>
<dbReference type="Proteomes" id="UP000176725">
    <property type="component" value="Unassembled WGS sequence"/>
</dbReference>
<accession>A0A1F8BKT9</accession>
<evidence type="ECO:0000256" key="2">
    <source>
        <dbReference type="SAM" id="SignalP"/>
    </source>
</evidence>
<gene>
    <name evidence="3" type="ORF">A2893_06525</name>
</gene>
<feature type="signal peptide" evidence="2">
    <location>
        <begin position="1"/>
        <end position="30"/>
    </location>
</feature>